<accession>A0A501PBR8</accession>
<feature type="domain" description="Cytochrome b561 bacterial/Ni-hydrogenase" evidence="14">
    <location>
        <begin position="10"/>
        <end position="183"/>
    </location>
</feature>
<evidence type="ECO:0000256" key="12">
    <source>
        <dbReference type="ARBA" id="ARBA00037975"/>
    </source>
</evidence>
<evidence type="ECO:0000256" key="13">
    <source>
        <dbReference type="SAM" id="Phobius"/>
    </source>
</evidence>
<evidence type="ECO:0000313" key="16">
    <source>
        <dbReference type="Proteomes" id="UP000319148"/>
    </source>
</evidence>
<keyword evidence="4" id="KW-1003">Cell membrane</keyword>
<organism evidence="15 16">
    <name type="scientific">Emcibacter nanhaiensis</name>
    <dbReference type="NCBI Taxonomy" id="1505037"/>
    <lineage>
        <taxon>Bacteria</taxon>
        <taxon>Pseudomonadati</taxon>
        <taxon>Pseudomonadota</taxon>
        <taxon>Alphaproteobacteria</taxon>
        <taxon>Emcibacterales</taxon>
        <taxon>Emcibacteraceae</taxon>
        <taxon>Emcibacter</taxon>
    </lineage>
</organism>
<keyword evidence="11 13" id="KW-0472">Membrane</keyword>
<comment type="similarity">
    <text evidence="12">Belongs to the cytochrome b561 family.</text>
</comment>
<keyword evidence="8" id="KW-0249">Electron transport</keyword>
<name>A0A501PBR8_9PROT</name>
<keyword evidence="6 13" id="KW-0812">Transmembrane</keyword>
<dbReference type="GO" id="GO:0009055">
    <property type="term" value="F:electron transfer activity"/>
    <property type="evidence" value="ECO:0007669"/>
    <property type="project" value="InterPro"/>
</dbReference>
<evidence type="ECO:0000256" key="1">
    <source>
        <dbReference type="ARBA" id="ARBA00001970"/>
    </source>
</evidence>
<dbReference type="RefSeq" id="WP_139941846.1">
    <property type="nucleotide sequence ID" value="NZ_JBHSYP010000005.1"/>
</dbReference>
<feature type="transmembrane region" description="Helical" evidence="13">
    <location>
        <begin position="93"/>
        <end position="114"/>
    </location>
</feature>
<keyword evidence="3" id="KW-0813">Transport</keyword>
<feature type="transmembrane region" description="Helical" evidence="13">
    <location>
        <begin position="151"/>
        <end position="172"/>
    </location>
</feature>
<protein>
    <submittedName>
        <fullName evidence="15">Cytochrome b</fullName>
    </submittedName>
</protein>
<dbReference type="GO" id="GO:0020037">
    <property type="term" value="F:heme binding"/>
    <property type="evidence" value="ECO:0007669"/>
    <property type="project" value="TreeGrafter"/>
</dbReference>
<evidence type="ECO:0000259" key="14">
    <source>
        <dbReference type="Pfam" id="PF01292"/>
    </source>
</evidence>
<evidence type="ECO:0000256" key="9">
    <source>
        <dbReference type="ARBA" id="ARBA00022989"/>
    </source>
</evidence>
<dbReference type="EMBL" id="VFIY01000018">
    <property type="protein sequence ID" value="TPD57531.1"/>
    <property type="molecule type" value="Genomic_DNA"/>
</dbReference>
<keyword evidence="16" id="KW-1185">Reference proteome</keyword>
<feature type="transmembrane region" description="Helical" evidence="13">
    <location>
        <begin position="55"/>
        <end position="73"/>
    </location>
</feature>
<keyword evidence="9 13" id="KW-1133">Transmembrane helix</keyword>
<dbReference type="PANTHER" id="PTHR30529:SF1">
    <property type="entry name" value="CYTOCHROME B561 HOMOLOG 2"/>
    <property type="match status" value="1"/>
</dbReference>
<evidence type="ECO:0000256" key="7">
    <source>
        <dbReference type="ARBA" id="ARBA00022723"/>
    </source>
</evidence>
<evidence type="ECO:0000256" key="5">
    <source>
        <dbReference type="ARBA" id="ARBA00022617"/>
    </source>
</evidence>
<evidence type="ECO:0000256" key="6">
    <source>
        <dbReference type="ARBA" id="ARBA00022692"/>
    </source>
</evidence>
<gene>
    <name evidence="15" type="ORF">FIV46_15565</name>
</gene>
<dbReference type="Proteomes" id="UP000319148">
    <property type="component" value="Unassembled WGS sequence"/>
</dbReference>
<evidence type="ECO:0000256" key="4">
    <source>
        <dbReference type="ARBA" id="ARBA00022475"/>
    </source>
</evidence>
<dbReference type="GO" id="GO:0022904">
    <property type="term" value="P:respiratory electron transport chain"/>
    <property type="evidence" value="ECO:0007669"/>
    <property type="project" value="InterPro"/>
</dbReference>
<keyword evidence="7" id="KW-0479">Metal-binding</keyword>
<sequence>MSARNTETTYGSVARALHWIMAILIIGMWVLGLYMHELPRETPEQMQYKFGLYDIHKAFGMLALLFILFRMYWRMTNPIPVFPESMQKWEKMLAHAVHGLLMLLMLLFPVSGYLGSAAGGHSVPFFGLFEFPLILSKNEGLAEVFGEIHEICAWTIFFAFILHVVAALYHHFVKKDDILLRMSPHGQKSD</sequence>
<evidence type="ECO:0000256" key="3">
    <source>
        <dbReference type="ARBA" id="ARBA00022448"/>
    </source>
</evidence>
<dbReference type="InterPro" id="IPR011577">
    <property type="entry name" value="Cyt_b561_bac/Ni-Hgenase"/>
</dbReference>
<evidence type="ECO:0000256" key="10">
    <source>
        <dbReference type="ARBA" id="ARBA00023004"/>
    </source>
</evidence>
<dbReference type="AlphaFoldDB" id="A0A501PBR8"/>
<comment type="subcellular location">
    <subcellularLocation>
        <location evidence="2">Cell membrane</location>
        <topology evidence="2">Multi-pass membrane protein</topology>
    </subcellularLocation>
</comment>
<dbReference type="SUPFAM" id="SSF81342">
    <property type="entry name" value="Transmembrane di-heme cytochromes"/>
    <property type="match status" value="1"/>
</dbReference>
<dbReference type="InterPro" id="IPR052168">
    <property type="entry name" value="Cytochrome_b561_oxidase"/>
</dbReference>
<comment type="caution">
    <text evidence="15">The sequence shown here is derived from an EMBL/GenBank/DDBJ whole genome shotgun (WGS) entry which is preliminary data.</text>
</comment>
<dbReference type="GO" id="GO:0005886">
    <property type="term" value="C:plasma membrane"/>
    <property type="evidence" value="ECO:0007669"/>
    <property type="project" value="UniProtKB-SubCell"/>
</dbReference>
<dbReference type="PANTHER" id="PTHR30529">
    <property type="entry name" value="CYTOCHROME B561"/>
    <property type="match status" value="1"/>
</dbReference>
<keyword evidence="10" id="KW-0408">Iron</keyword>
<dbReference type="Gene3D" id="1.20.950.20">
    <property type="entry name" value="Transmembrane di-heme cytochromes, Chain C"/>
    <property type="match status" value="1"/>
</dbReference>
<dbReference type="InterPro" id="IPR016174">
    <property type="entry name" value="Di-haem_cyt_TM"/>
</dbReference>
<evidence type="ECO:0000256" key="8">
    <source>
        <dbReference type="ARBA" id="ARBA00022982"/>
    </source>
</evidence>
<feature type="transmembrane region" description="Helical" evidence="13">
    <location>
        <begin position="12"/>
        <end position="35"/>
    </location>
</feature>
<proteinExistence type="inferred from homology"/>
<dbReference type="Pfam" id="PF01292">
    <property type="entry name" value="Ni_hydr_CYTB"/>
    <property type="match status" value="1"/>
</dbReference>
<comment type="cofactor">
    <cofactor evidence="1">
        <name>heme b</name>
        <dbReference type="ChEBI" id="CHEBI:60344"/>
    </cofactor>
</comment>
<evidence type="ECO:0000256" key="11">
    <source>
        <dbReference type="ARBA" id="ARBA00023136"/>
    </source>
</evidence>
<evidence type="ECO:0000313" key="15">
    <source>
        <dbReference type="EMBL" id="TPD57531.1"/>
    </source>
</evidence>
<keyword evidence="5" id="KW-0349">Heme</keyword>
<dbReference type="GO" id="GO:0046872">
    <property type="term" value="F:metal ion binding"/>
    <property type="evidence" value="ECO:0007669"/>
    <property type="project" value="UniProtKB-KW"/>
</dbReference>
<dbReference type="OrthoDB" id="1247465at2"/>
<evidence type="ECO:0000256" key="2">
    <source>
        <dbReference type="ARBA" id="ARBA00004651"/>
    </source>
</evidence>
<reference evidence="16" key="1">
    <citation type="submission" date="2019-06" db="EMBL/GenBank/DDBJ databases">
        <title>The complete genome of Emcibacter congregatus ZYLT.</title>
        <authorList>
            <person name="Zhao Z."/>
        </authorList>
    </citation>
    <scope>NUCLEOTIDE SEQUENCE [LARGE SCALE GENOMIC DNA]</scope>
    <source>
        <strain evidence="16">MCCC 1A06723</strain>
    </source>
</reference>